<dbReference type="EMBL" id="QEAN01000258">
    <property type="protein sequence ID" value="TPX41765.1"/>
    <property type="molecule type" value="Genomic_DNA"/>
</dbReference>
<evidence type="ECO:0000313" key="2">
    <source>
        <dbReference type="EMBL" id="TPX41765.1"/>
    </source>
</evidence>
<evidence type="ECO:0000259" key="1">
    <source>
        <dbReference type="Pfam" id="PF00080"/>
    </source>
</evidence>
<gene>
    <name evidence="2" type="ORF">SeMB42_g05427</name>
</gene>
<dbReference type="GO" id="GO:0006801">
    <property type="term" value="P:superoxide metabolic process"/>
    <property type="evidence" value="ECO:0007669"/>
    <property type="project" value="InterPro"/>
</dbReference>
<comment type="caution">
    <text evidence="2">The sequence shown here is derived from an EMBL/GenBank/DDBJ whole genome shotgun (WGS) entry which is preliminary data.</text>
</comment>
<dbReference type="AlphaFoldDB" id="A0A507CRI2"/>
<name>A0A507CRI2_9FUNG</name>
<evidence type="ECO:0000313" key="3">
    <source>
        <dbReference type="Proteomes" id="UP000317494"/>
    </source>
</evidence>
<dbReference type="Gene3D" id="2.60.40.200">
    <property type="entry name" value="Superoxide dismutase, copper/zinc binding domain"/>
    <property type="match status" value="1"/>
</dbReference>
<dbReference type="SUPFAM" id="SSF49329">
    <property type="entry name" value="Cu,Zn superoxide dismutase-like"/>
    <property type="match status" value="1"/>
</dbReference>
<proteinExistence type="predicted"/>
<dbReference type="GO" id="GO:0046872">
    <property type="term" value="F:metal ion binding"/>
    <property type="evidence" value="ECO:0007669"/>
    <property type="project" value="InterPro"/>
</dbReference>
<dbReference type="Pfam" id="PF00080">
    <property type="entry name" value="Sod_Cu"/>
    <property type="match status" value="1"/>
</dbReference>
<keyword evidence="3" id="KW-1185">Reference proteome</keyword>
<dbReference type="VEuPathDB" id="FungiDB:SeMB42_g05427"/>
<reference evidence="2 3" key="1">
    <citation type="journal article" date="2019" name="Sci. Rep.">
        <title>Comparative genomics of chytrid fungi reveal insights into the obligate biotrophic and pathogenic lifestyle of Synchytrium endobioticum.</title>
        <authorList>
            <person name="van de Vossenberg B.T.L.H."/>
            <person name="Warris S."/>
            <person name="Nguyen H.D.T."/>
            <person name="van Gent-Pelzer M.P.E."/>
            <person name="Joly D.L."/>
            <person name="van de Geest H.C."/>
            <person name="Bonants P.J.M."/>
            <person name="Smith D.S."/>
            <person name="Levesque C.A."/>
            <person name="van der Lee T.A.J."/>
        </authorList>
    </citation>
    <scope>NUCLEOTIDE SEQUENCE [LARGE SCALE GENOMIC DNA]</scope>
    <source>
        <strain evidence="2 3">MB42</strain>
    </source>
</reference>
<accession>A0A507CRI2</accession>
<dbReference type="Proteomes" id="UP000317494">
    <property type="component" value="Unassembled WGS sequence"/>
</dbReference>
<protein>
    <recommendedName>
        <fullName evidence="1">Superoxide dismutase copper/zinc binding domain-containing protein</fullName>
    </recommendedName>
</protein>
<sequence length="245" mass="25428">MRALRSDFAHTALSTSFPLNNDSGILSKRLTLSLIQSTYPISHIRSMTVALYSLLAVLLASSALADDPVNNTFAYATFDSASIHNGIGGYVSFQQSGDGKGSAVRIRAAVTGLSALNQESFLWSINALPVPSSGQCEATGGHYNPANIQEGKQACTEDDALFLTNCAAGNLGEKFGAMPRDGTKTGIDHTLKFDEILGLSVAISAKDAPKTVLACANIVLGSGPGLDNGNRGRVAGKTCSSSSIV</sequence>
<feature type="domain" description="Superoxide dismutase copper/zinc binding" evidence="1">
    <location>
        <begin position="89"/>
        <end position="207"/>
    </location>
</feature>
<dbReference type="InterPro" id="IPR001424">
    <property type="entry name" value="SOD_Cu_Zn_dom"/>
</dbReference>
<organism evidence="2 3">
    <name type="scientific">Synchytrium endobioticum</name>
    <dbReference type="NCBI Taxonomy" id="286115"/>
    <lineage>
        <taxon>Eukaryota</taxon>
        <taxon>Fungi</taxon>
        <taxon>Fungi incertae sedis</taxon>
        <taxon>Chytridiomycota</taxon>
        <taxon>Chytridiomycota incertae sedis</taxon>
        <taxon>Chytridiomycetes</taxon>
        <taxon>Synchytriales</taxon>
        <taxon>Synchytriaceae</taxon>
        <taxon>Synchytrium</taxon>
    </lineage>
</organism>
<dbReference type="InterPro" id="IPR036423">
    <property type="entry name" value="SOD-like_Cu/Zn_dom_sf"/>
</dbReference>